<dbReference type="InterPro" id="IPR047201">
    <property type="entry name" value="ERI-1_3'hExo-like"/>
</dbReference>
<dbReference type="Proteomes" id="UP000007148">
    <property type="component" value="Unassembled WGS sequence"/>
</dbReference>
<dbReference type="HOGENOM" id="CLU_037266_1_0_1"/>
<dbReference type="InterPro" id="IPR013520">
    <property type="entry name" value="Ribonucl_H"/>
</dbReference>
<sequence>MYKEDVDLPLILVMLLIFFISWVIFKSSLNGAELATQSPLLFKKPSESMERKKISTFLVLDVEGTCVPSIGFDWPNEIIEWPVVLLRWDESSKSDECQRLTIVDEFHSFVRPTFQPKLHPFCTELTGITQEQVNSAPTFPEVLSSCKAFLIKNGVIDSEGNPLQTYIWCTDGPWDLRDFFTKQAYISGIQRPSWIPYKILDVRKTFGEWYTQRYLRRFTKNSRHNGSFSINHSYKLSKQLELLNLTFEGREHSGIDDSRNIARVLIELSARGEPLDAANLDTRPIRKYSWMGPNGSITANF</sequence>
<keyword evidence="7" id="KW-1185">Reference proteome</keyword>
<dbReference type="CDD" id="cd06133">
    <property type="entry name" value="ERI-1_3'hExo_like"/>
    <property type="match status" value="1"/>
</dbReference>
<dbReference type="EMBL" id="CAFZ01000006">
    <property type="protein sequence ID" value="CCA66876.1"/>
    <property type="molecule type" value="Genomic_DNA"/>
</dbReference>
<organism evidence="6 7">
    <name type="scientific">Serendipita indica (strain DSM 11827)</name>
    <name type="common">Root endophyte fungus</name>
    <name type="synonym">Piriformospora indica</name>
    <dbReference type="NCBI Taxonomy" id="1109443"/>
    <lineage>
        <taxon>Eukaryota</taxon>
        <taxon>Fungi</taxon>
        <taxon>Dikarya</taxon>
        <taxon>Basidiomycota</taxon>
        <taxon>Agaricomycotina</taxon>
        <taxon>Agaricomycetes</taxon>
        <taxon>Sebacinales</taxon>
        <taxon>Serendipitaceae</taxon>
        <taxon>Serendipita</taxon>
    </lineage>
</organism>
<keyword evidence="3" id="KW-0269">Exonuclease</keyword>
<feature type="domain" description="Exonuclease" evidence="5">
    <location>
        <begin position="56"/>
        <end position="274"/>
    </location>
</feature>
<protein>
    <recommendedName>
        <fullName evidence="5">Exonuclease domain-containing protein</fullName>
    </recommendedName>
</protein>
<name>G4T697_SERID</name>
<evidence type="ECO:0000313" key="6">
    <source>
        <dbReference type="EMBL" id="CCA66876.1"/>
    </source>
</evidence>
<dbReference type="OrthoDB" id="448399at2759"/>
<dbReference type="InterPro" id="IPR051274">
    <property type="entry name" value="3-5_Exoribonuclease"/>
</dbReference>
<accession>G4T697</accession>
<dbReference type="AlphaFoldDB" id="G4T697"/>
<dbReference type="InterPro" id="IPR012337">
    <property type="entry name" value="RNaseH-like_sf"/>
</dbReference>
<dbReference type="OMA" id="FNYANEI"/>
<dbReference type="SMART" id="SM00479">
    <property type="entry name" value="EXOIII"/>
    <property type="match status" value="1"/>
</dbReference>
<evidence type="ECO:0000256" key="1">
    <source>
        <dbReference type="ARBA" id="ARBA00022722"/>
    </source>
</evidence>
<evidence type="ECO:0000256" key="3">
    <source>
        <dbReference type="ARBA" id="ARBA00022839"/>
    </source>
</evidence>
<dbReference type="PANTHER" id="PTHR23044:SF61">
    <property type="entry name" value="3'-5' EXORIBONUCLEASE 1-RELATED"/>
    <property type="match status" value="1"/>
</dbReference>
<dbReference type="GO" id="GO:0003676">
    <property type="term" value="F:nucleic acid binding"/>
    <property type="evidence" value="ECO:0007669"/>
    <property type="project" value="InterPro"/>
</dbReference>
<reference evidence="6 7" key="1">
    <citation type="journal article" date="2011" name="PLoS Pathog.">
        <title>Endophytic Life Strategies Decoded by Genome and Transcriptome Analyses of the Mutualistic Root Symbiont Piriformospora indica.</title>
        <authorList>
            <person name="Zuccaro A."/>
            <person name="Lahrmann U."/>
            <person name="Guldener U."/>
            <person name="Langen G."/>
            <person name="Pfiffi S."/>
            <person name="Biedenkopf D."/>
            <person name="Wong P."/>
            <person name="Samans B."/>
            <person name="Grimm C."/>
            <person name="Basiewicz M."/>
            <person name="Murat C."/>
            <person name="Martin F."/>
            <person name="Kogel K.H."/>
        </authorList>
    </citation>
    <scope>NUCLEOTIDE SEQUENCE [LARGE SCALE GENOMIC DNA]</scope>
    <source>
        <strain evidence="6 7">DSM 11827</strain>
    </source>
</reference>
<keyword evidence="4" id="KW-0812">Transmembrane</keyword>
<dbReference type="SUPFAM" id="SSF53098">
    <property type="entry name" value="Ribonuclease H-like"/>
    <property type="match status" value="1"/>
</dbReference>
<dbReference type="PANTHER" id="PTHR23044">
    <property type="entry name" value="3'-5' EXONUCLEASE ERI1-RELATED"/>
    <property type="match status" value="1"/>
</dbReference>
<evidence type="ECO:0000259" key="5">
    <source>
        <dbReference type="SMART" id="SM00479"/>
    </source>
</evidence>
<keyword evidence="2" id="KW-0378">Hydrolase</keyword>
<dbReference type="InterPro" id="IPR036397">
    <property type="entry name" value="RNaseH_sf"/>
</dbReference>
<feature type="transmembrane region" description="Helical" evidence="4">
    <location>
        <begin position="6"/>
        <end position="25"/>
    </location>
</feature>
<evidence type="ECO:0000313" key="7">
    <source>
        <dbReference type="Proteomes" id="UP000007148"/>
    </source>
</evidence>
<gene>
    <name evidence="6" type="ORF">PIIN_00635</name>
</gene>
<proteinExistence type="predicted"/>
<evidence type="ECO:0000256" key="2">
    <source>
        <dbReference type="ARBA" id="ARBA00022801"/>
    </source>
</evidence>
<dbReference type="Pfam" id="PF00929">
    <property type="entry name" value="RNase_T"/>
    <property type="match status" value="1"/>
</dbReference>
<dbReference type="STRING" id="1109443.G4T697"/>
<dbReference type="eggNOG" id="KOG0542">
    <property type="taxonomic scope" value="Eukaryota"/>
</dbReference>
<dbReference type="FunCoup" id="G4T697">
    <property type="interactions" value="255"/>
</dbReference>
<evidence type="ECO:0000256" key="4">
    <source>
        <dbReference type="SAM" id="Phobius"/>
    </source>
</evidence>
<keyword evidence="4" id="KW-1133">Transmembrane helix</keyword>
<keyword evidence="4" id="KW-0472">Membrane</keyword>
<comment type="caution">
    <text evidence="6">The sequence shown here is derived from an EMBL/GenBank/DDBJ whole genome shotgun (WGS) entry which is preliminary data.</text>
</comment>
<dbReference type="InParanoid" id="G4T697"/>
<keyword evidence="1" id="KW-0540">Nuclease</keyword>
<dbReference type="GO" id="GO:0000175">
    <property type="term" value="F:3'-5'-RNA exonuclease activity"/>
    <property type="evidence" value="ECO:0007669"/>
    <property type="project" value="InterPro"/>
</dbReference>
<dbReference type="Gene3D" id="3.30.420.10">
    <property type="entry name" value="Ribonuclease H-like superfamily/Ribonuclease H"/>
    <property type="match status" value="1"/>
</dbReference>